<dbReference type="SMART" id="SM00321">
    <property type="entry name" value="WSC"/>
    <property type="match status" value="2"/>
</dbReference>
<keyword evidence="2" id="KW-0732">Signal</keyword>
<dbReference type="PANTHER" id="PTHR45964:SF9">
    <property type="entry name" value="SULFOTRANSFERASE"/>
    <property type="match status" value="1"/>
</dbReference>
<dbReference type="PANTHER" id="PTHR45964">
    <property type="entry name" value="WSCD FAMILY MEMBER CG9164"/>
    <property type="match status" value="1"/>
</dbReference>
<feature type="domain" description="WSC" evidence="3">
    <location>
        <begin position="18"/>
        <end position="108"/>
    </location>
</feature>
<feature type="domain" description="WSC" evidence="3">
    <location>
        <begin position="125"/>
        <end position="220"/>
    </location>
</feature>
<comment type="caution">
    <text evidence="4">The sequence shown here is derived from an EMBL/GenBank/DDBJ whole genome shotgun (WGS) entry which is preliminary data.</text>
</comment>
<name>A0ABR4DPH1_9PEZI</name>
<gene>
    <name evidence="4" type="ORF">VTJ83DRAFT_1355</name>
</gene>
<dbReference type="EMBL" id="JAZGUE010000001">
    <property type="protein sequence ID" value="KAL2271984.1"/>
    <property type="molecule type" value="Genomic_DNA"/>
</dbReference>
<evidence type="ECO:0000256" key="2">
    <source>
        <dbReference type="SAM" id="SignalP"/>
    </source>
</evidence>
<proteinExistence type="predicted"/>
<dbReference type="Proteomes" id="UP001600064">
    <property type="component" value="Unassembled WGS sequence"/>
</dbReference>
<protein>
    <recommendedName>
        <fullName evidence="3">WSC domain-containing protein</fullName>
    </recommendedName>
</protein>
<evidence type="ECO:0000313" key="4">
    <source>
        <dbReference type="EMBL" id="KAL2271984.1"/>
    </source>
</evidence>
<feature type="signal peptide" evidence="2">
    <location>
        <begin position="1"/>
        <end position="17"/>
    </location>
</feature>
<sequence>MHRYLIFAASLASAALTQSTYYGCYTDTPARALTGSFLFASNMTLALCEAHCKNYTLWGVEYSTECYCGNSLGPRSFPTFSTDCYKSCGGDKNETCGGDNRLSLYGKPAENPASTPHVYDPPVTATQYVGCYTELPVGRALSEARTYSMTLMTVGRCGAFCRDSGFRWFGLEFSSECFCGDEVHANSTLAQLDSECSMACTGNATETCGGSNRISVYKWV</sequence>
<keyword evidence="1" id="KW-0677">Repeat</keyword>
<organism evidence="4 5">
    <name type="scientific">Remersonia thermophila</name>
    <dbReference type="NCBI Taxonomy" id="72144"/>
    <lineage>
        <taxon>Eukaryota</taxon>
        <taxon>Fungi</taxon>
        <taxon>Dikarya</taxon>
        <taxon>Ascomycota</taxon>
        <taxon>Pezizomycotina</taxon>
        <taxon>Sordariomycetes</taxon>
        <taxon>Sordariomycetidae</taxon>
        <taxon>Sordariales</taxon>
        <taxon>Sordariales incertae sedis</taxon>
        <taxon>Remersonia</taxon>
    </lineage>
</organism>
<dbReference type="GeneID" id="98122149"/>
<evidence type="ECO:0000256" key="1">
    <source>
        <dbReference type="ARBA" id="ARBA00022737"/>
    </source>
</evidence>
<evidence type="ECO:0000313" key="5">
    <source>
        <dbReference type="Proteomes" id="UP001600064"/>
    </source>
</evidence>
<dbReference type="InterPro" id="IPR051589">
    <property type="entry name" value="Sialate-O-sulfotransferase"/>
</dbReference>
<reference evidence="4 5" key="1">
    <citation type="journal article" date="2024" name="Commun. Biol.">
        <title>Comparative genomic analysis of thermophilic fungi reveals convergent evolutionary adaptations and gene losses.</title>
        <authorList>
            <person name="Steindorff A.S."/>
            <person name="Aguilar-Pontes M.V."/>
            <person name="Robinson A.J."/>
            <person name="Andreopoulos B."/>
            <person name="LaButti K."/>
            <person name="Kuo A."/>
            <person name="Mondo S."/>
            <person name="Riley R."/>
            <person name="Otillar R."/>
            <person name="Haridas S."/>
            <person name="Lipzen A."/>
            <person name="Grimwood J."/>
            <person name="Schmutz J."/>
            <person name="Clum A."/>
            <person name="Reid I.D."/>
            <person name="Moisan M.C."/>
            <person name="Butler G."/>
            <person name="Nguyen T.T.M."/>
            <person name="Dewar K."/>
            <person name="Conant G."/>
            <person name="Drula E."/>
            <person name="Henrissat B."/>
            <person name="Hansel C."/>
            <person name="Singer S."/>
            <person name="Hutchinson M.I."/>
            <person name="de Vries R.P."/>
            <person name="Natvig D.O."/>
            <person name="Powell A.J."/>
            <person name="Tsang A."/>
            <person name="Grigoriev I.V."/>
        </authorList>
    </citation>
    <scope>NUCLEOTIDE SEQUENCE [LARGE SCALE GENOMIC DNA]</scope>
    <source>
        <strain evidence="4 5">ATCC 22073</strain>
    </source>
</reference>
<dbReference type="PROSITE" id="PS51212">
    <property type="entry name" value="WSC"/>
    <property type="match status" value="2"/>
</dbReference>
<dbReference type="InterPro" id="IPR002889">
    <property type="entry name" value="WSC_carb-bd"/>
</dbReference>
<dbReference type="RefSeq" id="XP_070870708.1">
    <property type="nucleotide sequence ID" value="XM_071007505.1"/>
</dbReference>
<keyword evidence="5" id="KW-1185">Reference proteome</keyword>
<dbReference type="Pfam" id="PF01822">
    <property type="entry name" value="WSC"/>
    <property type="match status" value="2"/>
</dbReference>
<accession>A0ABR4DPH1</accession>
<feature type="chain" id="PRO_5046421350" description="WSC domain-containing protein" evidence="2">
    <location>
        <begin position="18"/>
        <end position="220"/>
    </location>
</feature>
<evidence type="ECO:0000259" key="3">
    <source>
        <dbReference type="PROSITE" id="PS51212"/>
    </source>
</evidence>